<dbReference type="SMART" id="SM00906">
    <property type="entry name" value="Fungal_trans"/>
    <property type="match status" value="1"/>
</dbReference>
<evidence type="ECO:0000256" key="3">
    <source>
        <dbReference type="ARBA" id="ARBA00022833"/>
    </source>
</evidence>
<dbReference type="SUPFAM" id="SSF57701">
    <property type="entry name" value="Zn2/Cys6 DNA-binding domain"/>
    <property type="match status" value="1"/>
</dbReference>
<dbReference type="PANTHER" id="PTHR31668:SF18">
    <property type="entry name" value="MALTOSE FERMENTATION REGULATORY PROTEIN MAL13-RELATED"/>
    <property type="match status" value="1"/>
</dbReference>
<dbReference type="PROSITE" id="PS50048">
    <property type="entry name" value="ZN2_CY6_FUNGAL_2"/>
    <property type="match status" value="1"/>
</dbReference>
<dbReference type="PROSITE" id="PS00463">
    <property type="entry name" value="ZN2_CY6_FUNGAL_1"/>
    <property type="match status" value="1"/>
</dbReference>
<dbReference type="InterPro" id="IPR007219">
    <property type="entry name" value="XnlR_reg_dom"/>
</dbReference>
<comment type="caution">
    <text evidence="10">The sequence shown here is derived from an EMBL/GenBank/DDBJ whole genome shotgun (WGS) entry which is preliminary data.</text>
</comment>
<evidence type="ECO:0000256" key="1">
    <source>
        <dbReference type="ARBA" id="ARBA00004123"/>
    </source>
</evidence>
<evidence type="ECO:0000256" key="2">
    <source>
        <dbReference type="ARBA" id="ARBA00022723"/>
    </source>
</evidence>
<evidence type="ECO:0000256" key="7">
    <source>
        <dbReference type="ARBA" id="ARBA00023242"/>
    </source>
</evidence>
<dbReference type="Gene3D" id="4.10.240.10">
    <property type="entry name" value="Zn(2)-C6 fungal-type DNA-binding domain"/>
    <property type="match status" value="1"/>
</dbReference>
<evidence type="ECO:0000313" key="10">
    <source>
        <dbReference type="EMBL" id="KAL2840058.1"/>
    </source>
</evidence>
<comment type="subcellular location">
    <subcellularLocation>
        <location evidence="1">Nucleus</location>
    </subcellularLocation>
</comment>
<keyword evidence="3" id="KW-0862">Zinc</keyword>
<keyword evidence="7" id="KW-0539">Nucleus</keyword>
<organism evidence="10 11">
    <name type="scientific">Aspergillus pseudoustus</name>
    <dbReference type="NCBI Taxonomy" id="1810923"/>
    <lineage>
        <taxon>Eukaryota</taxon>
        <taxon>Fungi</taxon>
        <taxon>Dikarya</taxon>
        <taxon>Ascomycota</taxon>
        <taxon>Pezizomycotina</taxon>
        <taxon>Eurotiomycetes</taxon>
        <taxon>Eurotiomycetidae</taxon>
        <taxon>Eurotiales</taxon>
        <taxon>Aspergillaceae</taxon>
        <taxon>Aspergillus</taxon>
        <taxon>Aspergillus subgen. Nidulantes</taxon>
    </lineage>
</organism>
<dbReference type="CDD" id="cd00067">
    <property type="entry name" value="GAL4"/>
    <property type="match status" value="1"/>
</dbReference>
<dbReference type="SMART" id="SM00066">
    <property type="entry name" value="GAL4"/>
    <property type="match status" value="1"/>
</dbReference>
<keyword evidence="11" id="KW-1185">Reference proteome</keyword>
<dbReference type="Pfam" id="PF00172">
    <property type="entry name" value="Zn_clus"/>
    <property type="match status" value="1"/>
</dbReference>
<evidence type="ECO:0000256" key="4">
    <source>
        <dbReference type="ARBA" id="ARBA00023015"/>
    </source>
</evidence>
<feature type="compositionally biased region" description="Basic residues" evidence="8">
    <location>
        <begin position="69"/>
        <end position="83"/>
    </location>
</feature>
<proteinExistence type="predicted"/>
<keyword evidence="5" id="KW-0238">DNA-binding</keyword>
<protein>
    <recommendedName>
        <fullName evidence="9">Zn(2)-C6 fungal-type domain-containing protein</fullName>
    </recommendedName>
</protein>
<evidence type="ECO:0000256" key="6">
    <source>
        <dbReference type="ARBA" id="ARBA00023163"/>
    </source>
</evidence>
<sequence length="535" mass="60235">MRGQNFPRISPSSSYNLIQNPTQSRTPYSPQMTRPRACDACSIRKVRCTGQFPCANCDRSGFECSYAKQPKKSGPKGPRHTTRARVQEQLQSLTKERPVEAAPPPRDSQRPLSPGVSPSSSSFSSSPSLPEWKLAFSLNDVLAYLETYRIRMYPVWPVIDVARLPSAINADDCDFETCALAFAVCAGTGAQLQLKSAAQECNDLSDRFATEAERYRLKYDYRESSNIETILIPLFLHFYYGAKGKRKTASFLLREAVSLCQLLGLDKEETYEDLDSEEESPRRRTFWLLYVTERGHAMQHGTPVTLTKSIAPVSSDSQSNIQVLEAFHSLAELFAAVDGVLVGSEASNAYSREMLVRIQRELRRYEQWPMEWNEVQRSDVSITQHWLRMLVWQLSLSNVSLSSEPGDDSMSFTYPAHVSRDALRSITAVSFDALVAHGPGMQAKLCDITNSLLDVVACVHSLPPEMFVQARQVLHDFCCYLARLNGNREGLDWVRRRLTESNLLLEPVSELPVVSEINDERDTPLDGMKQCIIPI</sequence>
<dbReference type="PANTHER" id="PTHR31668">
    <property type="entry name" value="GLUCOSE TRANSPORT TRANSCRIPTION REGULATOR RGT1-RELATED-RELATED"/>
    <property type="match status" value="1"/>
</dbReference>
<dbReference type="CDD" id="cd12148">
    <property type="entry name" value="fungal_TF_MHR"/>
    <property type="match status" value="1"/>
</dbReference>
<feature type="domain" description="Zn(2)-C6 fungal-type" evidence="9">
    <location>
        <begin position="37"/>
        <end position="66"/>
    </location>
</feature>
<dbReference type="EMBL" id="JBFXLU010000125">
    <property type="protein sequence ID" value="KAL2840058.1"/>
    <property type="molecule type" value="Genomic_DNA"/>
</dbReference>
<evidence type="ECO:0000313" key="11">
    <source>
        <dbReference type="Proteomes" id="UP001610446"/>
    </source>
</evidence>
<feature type="region of interest" description="Disordered" evidence="8">
    <location>
        <begin position="66"/>
        <end position="128"/>
    </location>
</feature>
<accession>A0ABR4JM74</accession>
<feature type="compositionally biased region" description="Low complexity" evidence="8">
    <location>
        <begin position="111"/>
        <end position="128"/>
    </location>
</feature>
<keyword evidence="6" id="KW-0804">Transcription</keyword>
<dbReference type="InterPro" id="IPR036864">
    <property type="entry name" value="Zn2-C6_fun-type_DNA-bd_sf"/>
</dbReference>
<keyword evidence="2" id="KW-0479">Metal-binding</keyword>
<dbReference type="Proteomes" id="UP001610446">
    <property type="component" value="Unassembled WGS sequence"/>
</dbReference>
<keyword evidence="4" id="KW-0805">Transcription regulation</keyword>
<gene>
    <name evidence="10" type="ORF">BJY01DRAFT_218781</name>
</gene>
<evidence type="ECO:0000259" key="9">
    <source>
        <dbReference type="PROSITE" id="PS50048"/>
    </source>
</evidence>
<feature type="region of interest" description="Disordered" evidence="8">
    <location>
        <begin position="1"/>
        <end position="34"/>
    </location>
</feature>
<evidence type="ECO:0000256" key="8">
    <source>
        <dbReference type="SAM" id="MobiDB-lite"/>
    </source>
</evidence>
<dbReference type="InterPro" id="IPR050797">
    <property type="entry name" value="Carb_Metab_Trans_Reg"/>
</dbReference>
<reference evidence="10 11" key="1">
    <citation type="submission" date="2024-07" db="EMBL/GenBank/DDBJ databases">
        <title>Section-level genome sequencing and comparative genomics of Aspergillus sections Usti and Cavernicolus.</title>
        <authorList>
            <consortium name="Lawrence Berkeley National Laboratory"/>
            <person name="Nybo J.L."/>
            <person name="Vesth T.C."/>
            <person name="Theobald S."/>
            <person name="Frisvad J.C."/>
            <person name="Larsen T.O."/>
            <person name="Kjaerboelling I."/>
            <person name="Rothschild-Mancinelli K."/>
            <person name="Lyhne E.K."/>
            <person name="Kogle M.E."/>
            <person name="Barry K."/>
            <person name="Clum A."/>
            <person name="Na H."/>
            <person name="Ledsgaard L."/>
            <person name="Lin J."/>
            <person name="Lipzen A."/>
            <person name="Kuo A."/>
            <person name="Riley R."/>
            <person name="Mondo S."/>
            <person name="Labutti K."/>
            <person name="Haridas S."/>
            <person name="Pangalinan J."/>
            <person name="Salamov A.A."/>
            <person name="Simmons B.A."/>
            <person name="Magnuson J.K."/>
            <person name="Chen J."/>
            <person name="Drula E."/>
            <person name="Henrissat B."/>
            <person name="Wiebenga A."/>
            <person name="Lubbers R.J."/>
            <person name="Gomes A.C."/>
            <person name="Makela M.R."/>
            <person name="Stajich J."/>
            <person name="Grigoriev I.V."/>
            <person name="Mortensen U.H."/>
            <person name="De Vries R.P."/>
            <person name="Baker S.E."/>
            <person name="Andersen M.R."/>
        </authorList>
    </citation>
    <scope>NUCLEOTIDE SEQUENCE [LARGE SCALE GENOMIC DNA]</scope>
    <source>
        <strain evidence="10 11">CBS 123904</strain>
    </source>
</reference>
<feature type="compositionally biased region" description="Polar residues" evidence="8">
    <location>
        <begin position="10"/>
        <end position="32"/>
    </location>
</feature>
<dbReference type="InterPro" id="IPR001138">
    <property type="entry name" value="Zn2Cys6_DnaBD"/>
</dbReference>
<evidence type="ECO:0000256" key="5">
    <source>
        <dbReference type="ARBA" id="ARBA00023125"/>
    </source>
</evidence>
<dbReference type="Pfam" id="PF04082">
    <property type="entry name" value="Fungal_trans"/>
    <property type="match status" value="1"/>
</dbReference>
<name>A0ABR4JM74_9EURO</name>